<reference key="2">
    <citation type="submission" date="2011-08" db="EMBL/GenBank/DDBJ databases">
        <title>Genome sequence of Naumovozyma castellii.</title>
        <authorList>
            <person name="Gordon J.L."/>
            <person name="Armisen D."/>
            <person name="Proux-Wera E."/>
            <person name="OhEigeartaigh S.S."/>
            <person name="Byrne K.P."/>
            <person name="Wolfe K.H."/>
        </authorList>
    </citation>
    <scope>NUCLEOTIDE SEQUENCE</scope>
    <source>
        <strain>Type strain:CBS 4309</strain>
    </source>
</reference>
<dbReference type="InterPro" id="IPR013578">
    <property type="entry name" value="Peptidase_M16C_assoc"/>
</dbReference>
<keyword evidence="7" id="KW-0645">Protease</keyword>
<dbReference type="AlphaFoldDB" id="G0VGH7"/>
<protein>
    <recommendedName>
        <fullName evidence="6">Presequence protease, mitochondrial</fullName>
    </recommendedName>
    <alternativeName>
        <fullName evidence="14">Pitrilysin metalloproteinase</fullName>
    </alternativeName>
</protein>
<dbReference type="PANTHER" id="PTHR43016:SF13">
    <property type="entry name" value="PRESEQUENCE PROTEASE, MITOCHONDRIAL"/>
    <property type="match status" value="1"/>
</dbReference>
<keyword evidence="12" id="KW-0482">Metalloprotease</keyword>
<keyword evidence="10" id="KW-0862">Zinc</keyword>
<dbReference type="KEGG" id="ncs:NCAS_0F01140"/>
<dbReference type="SMART" id="SM01264">
    <property type="entry name" value="M16C_associated"/>
    <property type="match status" value="1"/>
</dbReference>
<proteinExistence type="inferred from homology"/>
<evidence type="ECO:0000256" key="11">
    <source>
        <dbReference type="ARBA" id="ARBA00022946"/>
    </source>
</evidence>
<evidence type="ECO:0000256" key="3">
    <source>
        <dbReference type="ARBA" id="ARBA00004569"/>
    </source>
</evidence>
<keyword evidence="18" id="KW-1185">Reference proteome</keyword>
<keyword evidence="13" id="KW-0496">Mitochondrion</keyword>
<evidence type="ECO:0000256" key="1">
    <source>
        <dbReference type="ARBA" id="ARBA00001947"/>
    </source>
</evidence>
<dbReference type="GO" id="GO:0008270">
    <property type="term" value="F:zinc ion binding"/>
    <property type="evidence" value="ECO:0007669"/>
    <property type="project" value="EnsemblFungi"/>
</dbReference>
<dbReference type="InParanoid" id="G0VGH7"/>
<accession>G0VGH7</accession>
<evidence type="ECO:0000256" key="6">
    <source>
        <dbReference type="ARBA" id="ARBA00020167"/>
    </source>
</evidence>
<dbReference type="Pfam" id="PF22516">
    <property type="entry name" value="PreP_C"/>
    <property type="match status" value="1"/>
</dbReference>
<comment type="subunit">
    <text evidence="5">Monomer and homodimer; homodimerization is induced by binding of the substrate.</text>
</comment>
<comment type="subcellular location">
    <subcellularLocation>
        <location evidence="3">Mitochondrion intermembrane space</location>
    </subcellularLocation>
    <subcellularLocation>
        <location evidence="2">Mitochondrion matrix</location>
    </subcellularLocation>
</comment>
<dbReference type="FunCoup" id="G0VGH7">
    <property type="interactions" value="718"/>
</dbReference>
<evidence type="ECO:0000256" key="9">
    <source>
        <dbReference type="ARBA" id="ARBA00022801"/>
    </source>
</evidence>
<dbReference type="FunFam" id="3.30.830.10:FF:000009">
    <property type="entry name" value="Presequence protease, mitochondrial"/>
    <property type="match status" value="1"/>
</dbReference>
<dbReference type="InterPro" id="IPR011765">
    <property type="entry name" value="Pept_M16_N"/>
</dbReference>
<keyword evidence="11" id="KW-0809">Transit peptide</keyword>
<name>G0VGH7_NAUCA</name>
<dbReference type="GO" id="GO:0034982">
    <property type="term" value="P:mitochondrial protein processing"/>
    <property type="evidence" value="ECO:0007669"/>
    <property type="project" value="EnsemblFungi"/>
</dbReference>
<dbReference type="Proteomes" id="UP000001640">
    <property type="component" value="Chromosome 6"/>
</dbReference>
<evidence type="ECO:0000256" key="13">
    <source>
        <dbReference type="ARBA" id="ARBA00023128"/>
    </source>
</evidence>
<evidence type="ECO:0000256" key="12">
    <source>
        <dbReference type="ARBA" id="ARBA00023049"/>
    </source>
</evidence>
<sequence>MLRFQRFASTYAQAKVLRKYPVGGVFHGYEVKRVLAVPELKLTAVDLVHDQTGAEHLHIDRDDKNNVFSISFKTNPPNSTGVPHVLEHTTLCGSKKYPVRDPFFKMLNKSLANFMNAMTGHDYTFFPFATTNAKDFNNLRDVYLDATLNPLLKQEDFYQEGWRLEHDTVTDVTTPIVFKGVVYNEMKGQVSNANYYFWSKYQEGIYPSLNNSGGDPTKITNLKYEDLIEFHNKNYHPSNCRTFTYGNLPLEETLKRLNEDFIGYGKRKVSDQVLYPIKLEKDRTLSMKGQIDPMLPPERQLKSSMTWICGSPADYYETFLLKIISNMLLDGHSSEFYQALIESSVGFEFSVNTGLESTTQANLFTIGVQGIENEKVFEEVVRKVFQDVMKKPFERKRIDAIIHQLELGKKDQKSDFGMQILYSILPGWSNKLDPFDSLSIDETLTRFKEDLDKKGDHLFHDLIEKYILDKPCFKFSMRGSEDFSEMLEAEEKTRLADKVSKLNTEDEKVIYDRGIVLQEMQQKKEDVSCLPSLQIEDIPRIGEKYDVKKNANIKYRMTDTNDITYIRAKRSLNNIIPFELYPYLPLFADSLTSLGTATESYSDIEDSMKLYTGGVSAHINTSADPISLQPHLYFGFDGWSLNSKSEHIFEIWEKLLLNTDFKRNSDKLKTLIRLQATSNTSSVAESGHLYARGYAAASLDVTKSINEKLNGIEQLQLINKLNMMLEDEEIFQKEVVDKLIRIQKLIINSQGLEFFVTTDTEHQGGIIQTQVSNFIAKMPHKSPQEVSDNTLNFPLIPSTSGISTLINFPFQVHYASECLRGVSYTHNDGAPLQILSNLLTFKYLHREIREKGGAYGGGASYDALSGIFGYYSYRDPQPLRSLKTFKSSAEYVLNNAQWTKTELDDAKLTIFQQIDAPTSRKGEGVTEFLTNVTEEMRQTRREQLLDTRLSDIERVAQEYLLNKEGVSAVVGPVIEGETMEPKWNIKNL</sequence>
<dbReference type="Pfam" id="PF05193">
    <property type="entry name" value="Peptidase_M16_C"/>
    <property type="match status" value="1"/>
</dbReference>
<keyword evidence="8" id="KW-0479">Metal-binding</keyword>
<comment type="cofactor">
    <cofactor evidence="1">
        <name>Zn(2+)</name>
        <dbReference type="ChEBI" id="CHEBI:29105"/>
    </cofactor>
</comment>
<evidence type="ECO:0000256" key="4">
    <source>
        <dbReference type="ARBA" id="ARBA00007575"/>
    </source>
</evidence>
<evidence type="ECO:0000256" key="8">
    <source>
        <dbReference type="ARBA" id="ARBA00022723"/>
    </source>
</evidence>
<evidence type="ECO:0000313" key="17">
    <source>
        <dbReference type="EMBL" id="CCC70598.1"/>
    </source>
</evidence>
<dbReference type="STRING" id="1064592.G0VGH7"/>
<dbReference type="eggNOG" id="KOG2019">
    <property type="taxonomic scope" value="Eukaryota"/>
</dbReference>
<dbReference type="InterPro" id="IPR007863">
    <property type="entry name" value="Peptidase_M16_C"/>
</dbReference>
<dbReference type="InterPro" id="IPR011249">
    <property type="entry name" value="Metalloenz_LuxS/M16"/>
</dbReference>
<dbReference type="GO" id="GO:0004176">
    <property type="term" value="F:ATP-dependent peptidase activity"/>
    <property type="evidence" value="ECO:0007669"/>
    <property type="project" value="EnsemblFungi"/>
</dbReference>
<evidence type="ECO:0000256" key="5">
    <source>
        <dbReference type="ARBA" id="ARBA00011853"/>
    </source>
</evidence>
<dbReference type="Gene3D" id="3.30.830.10">
    <property type="entry name" value="Metalloenzyme, LuxS/M16 peptidase-like"/>
    <property type="match status" value="4"/>
</dbReference>
<dbReference type="OrthoDB" id="10250783at2759"/>
<dbReference type="InterPro" id="IPR055130">
    <property type="entry name" value="PreP_C"/>
</dbReference>
<evidence type="ECO:0000259" key="16">
    <source>
        <dbReference type="SMART" id="SM01264"/>
    </source>
</evidence>
<keyword evidence="9" id="KW-0378">Hydrolase</keyword>
<dbReference type="OMA" id="FPFQVHY"/>
<evidence type="ECO:0000256" key="10">
    <source>
        <dbReference type="ARBA" id="ARBA00022833"/>
    </source>
</evidence>
<evidence type="ECO:0000313" key="18">
    <source>
        <dbReference type="Proteomes" id="UP000001640"/>
    </source>
</evidence>
<dbReference type="RefSeq" id="XP_003676953.1">
    <property type="nucleotide sequence ID" value="XM_003676905.1"/>
</dbReference>
<comment type="similarity">
    <text evidence="4">Belongs to the peptidase M16 family. PreP subfamily.</text>
</comment>
<gene>
    <name evidence="17" type="primary">NCAS0F01140</name>
    <name evidence="17" type="ordered locus">NCAS_0F01140</name>
</gene>
<dbReference type="FunFam" id="3.30.830.10:FF:000013">
    <property type="entry name" value="Mitochondrial presequence protease"/>
    <property type="match status" value="1"/>
</dbReference>
<dbReference type="GO" id="GO:0005759">
    <property type="term" value="C:mitochondrial matrix"/>
    <property type="evidence" value="ECO:0007669"/>
    <property type="project" value="UniProtKB-SubCell"/>
</dbReference>
<dbReference type="PANTHER" id="PTHR43016">
    <property type="entry name" value="PRESEQUENCE PROTEASE"/>
    <property type="match status" value="1"/>
</dbReference>
<dbReference type="GO" id="GO:0005758">
    <property type="term" value="C:mitochondrial intermembrane space"/>
    <property type="evidence" value="ECO:0007669"/>
    <property type="project" value="UniProtKB-SubCell"/>
</dbReference>
<feature type="domain" description="Peptidase M16C associated" evidence="16">
    <location>
        <begin position="477"/>
        <end position="721"/>
    </location>
</feature>
<evidence type="ECO:0000256" key="14">
    <source>
        <dbReference type="ARBA" id="ARBA00034552"/>
    </source>
</evidence>
<evidence type="ECO:0000256" key="2">
    <source>
        <dbReference type="ARBA" id="ARBA00004305"/>
    </source>
</evidence>
<dbReference type="Pfam" id="PF08367">
    <property type="entry name" value="M16C_assoc"/>
    <property type="match status" value="1"/>
</dbReference>
<dbReference type="HOGENOM" id="CLU_009165_0_0_1"/>
<evidence type="ECO:0000256" key="15">
    <source>
        <dbReference type="ARBA" id="ARBA00045897"/>
    </source>
</evidence>
<dbReference type="EMBL" id="HE576757">
    <property type="protein sequence ID" value="CCC70598.1"/>
    <property type="molecule type" value="Genomic_DNA"/>
</dbReference>
<dbReference type="SUPFAM" id="SSF63411">
    <property type="entry name" value="LuxS/MPP-like metallohydrolase"/>
    <property type="match status" value="4"/>
</dbReference>
<reference evidence="17 18" key="1">
    <citation type="journal article" date="2011" name="Proc. Natl. Acad. Sci. U.S.A.">
        <title>Evolutionary erosion of yeast sex chromosomes by mating-type switching accidents.</title>
        <authorList>
            <person name="Gordon J.L."/>
            <person name="Armisen D."/>
            <person name="Proux-Wera E."/>
            <person name="Oheigeartaigh S.S."/>
            <person name="Byrne K.P."/>
            <person name="Wolfe K.H."/>
        </authorList>
    </citation>
    <scope>NUCLEOTIDE SEQUENCE [LARGE SCALE GENOMIC DNA]</scope>
    <source>
        <strain evidence="18">ATCC 76901 / BCRC 22586 / CBS 4309 / NBRC 1992 / NRRL Y-12630</strain>
    </source>
</reference>
<evidence type="ECO:0000256" key="7">
    <source>
        <dbReference type="ARBA" id="ARBA00022670"/>
    </source>
</evidence>
<dbReference type="GO" id="GO:0051603">
    <property type="term" value="P:proteolysis involved in protein catabolic process"/>
    <property type="evidence" value="ECO:0007669"/>
    <property type="project" value="EnsemblFungi"/>
</dbReference>
<dbReference type="GeneID" id="96904246"/>
<dbReference type="FunFam" id="3.30.830.10:FF:000011">
    <property type="entry name" value="Presequence protease, mitochondrial"/>
    <property type="match status" value="1"/>
</dbReference>
<dbReference type="Pfam" id="PF00675">
    <property type="entry name" value="Peptidase_M16"/>
    <property type="match status" value="1"/>
</dbReference>
<dbReference type="MEROPS" id="M16.013"/>
<comment type="function">
    <text evidence="15">Degrades mitochondrial transit peptides after their cleavage in the intermembrane space or in the matrix, and presequence peptides; clearance of these peptides is required to keep the presequence processing machinery running. Preferentially cleaves the N-terminal side of paired basic amino acid residues. Also degrades other unstructured peptides. May function as an ATP-dependent peptidase as opposed to a metalloendopeptidase.</text>
</comment>
<organism evidence="17 18">
    <name type="scientific">Naumovozyma castellii</name>
    <name type="common">Yeast</name>
    <name type="synonym">Saccharomyces castellii</name>
    <dbReference type="NCBI Taxonomy" id="27288"/>
    <lineage>
        <taxon>Eukaryota</taxon>
        <taxon>Fungi</taxon>
        <taxon>Dikarya</taxon>
        <taxon>Ascomycota</taxon>
        <taxon>Saccharomycotina</taxon>
        <taxon>Saccharomycetes</taxon>
        <taxon>Saccharomycetales</taxon>
        <taxon>Saccharomycetaceae</taxon>
        <taxon>Naumovozyma</taxon>
    </lineage>
</organism>
<dbReference type="GO" id="GO:0004222">
    <property type="term" value="F:metalloendopeptidase activity"/>
    <property type="evidence" value="ECO:0007669"/>
    <property type="project" value="EnsemblFungi"/>
</dbReference>